<dbReference type="Pfam" id="PF08308">
    <property type="entry name" value="PEGA"/>
    <property type="match status" value="5"/>
</dbReference>
<feature type="domain" description="PEGA" evidence="2">
    <location>
        <begin position="628"/>
        <end position="678"/>
    </location>
</feature>
<evidence type="ECO:0000256" key="1">
    <source>
        <dbReference type="SAM" id="MobiDB-lite"/>
    </source>
</evidence>
<evidence type="ECO:0000259" key="2">
    <source>
        <dbReference type="Pfam" id="PF08308"/>
    </source>
</evidence>
<dbReference type="EMBL" id="VCYH01000008">
    <property type="protein sequence ID" value="MDN7025602.1"/>
    <property type="molecule type" value="Genomic_DNA"/>
</dbReference>
<protein>
    <submittedName>
        <fullName evidence="3">PEGA domain-containing protein</fullName>
    </submittedName>
</protein>
<proteinExistence type="predicted"/>
<dbReference type="RefSeq" id="WP_301664764.1">
    <property type="nucleotide sequence ID" value="NZ_VCYH01000008.1"/>
</dbReference>
<organism evidence="3 4">
    <name type="scientific">Methanoculleus frigidifontis</name>
    <dbReference type="NCBI Taxonomy" id="2584085"/>
    <lineage>
        <taxon>Archaea</taxon>
        <taxon>Methanobacteriati</taxon>
        <taxon>Methanobacteriota</taxon>
        <taxon>Stenosarchaea group</taxon>
        <taxon>Methanomicrobia</taxon>
        <taxon>Methanomicrobiales</taxon>
        <taxon>Methanomicrobiaceae</taxon>
        <taxon>Methanoculleus</taxon>
    </lineage>
</organism>
<evidence type="ECO:0000313" key="4">
    <source>
        <dbReference type="Proteomes" id="UP001168338"/>
    </source>
</evidence>
<feature type="region of interest" description="Disordered" evidence="1">
    <location>
        <begin position="434"/>
        <end position="456"/>
    </location>
</feature>
<dbReference type="Proteomes" id="UP001168338">
    <property type="component" value="Unassembled WGS sequence"/>
</dbReference>
<dbReference type="PANTHER" id="PTHR36194">
    <property type="entry name" value="S-LAYER-LIKE PROTEIN"/>
    <property type="match status" value="1"/>
</dbReference>
<feature type="domain" description="PEGA" evidence="2">
    <location>
        <begin position="470"/>
        <end position="513"/>
    </location>
</feature>
<dbReference type="PANTHER" id="PTHR36194:SF1">
    <property type="entry name" value="S-LAYER-LIKE PROTEIN"/>
    <property type="match status" value="1"/>
</dbReference>
<reference evidence="3" key="1">
    <citation type="submission" date="2019-05" db="EMBL/GenBank/DDBJ databases">
        <title>Methanoculleus sp. FWC-SCC1, a methanogenic archaeon isolated from deep marine cold seep.</title>
        <authorList>
            <person name="Chen Y.-W."/>
            <person name="Chen S.-C."/>
            <person name="Teng N.-H."/>
            <person name="Lai M.-C."/>
        </authorList>
    </citation>
    <scope>NUCLEOTIDE SEQUENCE</scope>
    <source>
        <strain evidence="3">FWC-SCC1</strain>
    </source>
</reference>
<sequence>MQIRSVSLLSALMLLCILIPGNACAATTEVHVLRYAADGVTVLAETTVDYRWMEENLPVLGDGETHYYHQGPIFSGDPWNPAEDTNVREKDMGAVKGTNLADLCDLVGGMAAEETVRVKASDGFSKTFPYRNVYRPEPRQGPMVVAWYRADAGYVPMYREGMRLVFFADTSVNPWGIHAFGVADMQACFDPDYWYFFQPDIPTTTGLSAQYISEIAVFSNEEASGTLEVESSPAGALVYLDDENTGFLTPCTIRDLTVGSHAVRVEKDGYGETREQWIYLKALATERVSFDLLPLQGSIAVSSLPAGAAIILDGNETGTVTDTTLEGVSVGEHTLLLVLEGYENATLAVTVEAEETAAADMALIPLNGSEPLPAISAATTTPHATTPAAAAATATPAPAVTVSAPPAGPFDPFFALIRAVVSFITGAPAANEPAIAAQGSEPEPPAESGQPTVTATPTITPEKVRANRSGGLYIDSFPQGALITIDNTRIAARTPHVVYGLREGLHSITLEYEDASSVGQEEAGVRYGIRRAWVYPDAVTPVRIDGVGNRRLRSITIESPDRAGAAFTVNGAYPPHSLPATVDIEGSGAWITIREGAVYRSISVPETLADGSRFTVAPGEGGAYAVTAVSDPPGAGIFVDGYPTDAATPAVVGNLSSGKHRITVSLPGYLPAEGEILIPPGAPAGAAGTVRSTLTEYPCGSLSVNSTPQGAKIYLYSRYTGETTPHTFSWMRIGAYDMKVVGETESRTIENVVVTPGTAVECTVTLETA</sequence>
<gene>
    <name evidence="3" type="ORF">FGU65_11990</name>
</gene>
<keyword evidence="4" id="KW-1185">Reference proteome</keyword>
<feature type="domain" description="PEGA" evidence="2">
    <location>
        <begin position="225"/>
        <end position="289"/>
    </location>
</feature>
<feature type="domain" description="PEGA" evidence="2">
    <location>
        <begin position="297"/>
        <end position="363"/>
    </location>
</feature>
<comment type="caution">
    <text evidence="3">The sequence shown here is derived from an EMBL/GenBank/DDBJ whole genome shotgun (WGS) entry which is preliminary data.</text>
</comment>
<evidence type="ECO:0000313" key="3">
    <source>
        <dbReference type="EMBL" id="MDN7025602.1"/>
    </source>
</evidence>
<dbReference type="InterPro" id="IPR013229">
    <property type="entry name" value="PEGA"/>
</dbReference>
<accession>A0ABT8MCD7</accession>
<name>A0ABT8MCD7_9EURY</name>
<feature type="domain" description="PEGA" evidence="2">
    <location>
        <begin position="700"/>
        <end position="768"/>
    </location>
</feature>